<reference evidence="4" key="2">
    <citation type="submission" date="2017-07" db="EMBL/GenBank/DDBJ databases">
        <authorList>
            <person name="Sun Z.S."/>
            <person name="Albrecht U."/>
            <person name="Echele G."/>
            <person name="Lee C.C."/>
        </authorList>
    </citation>
    <scope>NUCLEOTIDE SEQUENCE</scope>
    <source>
        <strain evidence="4">CNCM I 4542</strain>
    </source>
</reference>
<comment type="caution">
    <text evidence="4">The sequence shown here is derived from an EMBL/GenBank/DDBJ whole genome shotgun (WGS) entry which is preliminary data.</text>
</comment>
<evidence type="ECO:0000259" key="2">
    <source>
        <dbReference type="Pfam" id="PF26078"/>
    </source>
</evidence>
<dbReference type="EMBL" id="NMTS02000001">
    <property type="protein sequence ID" value="PLK30787.1"/>
    <property type="molecule type" value="Genomic_DNA"/>
</dbReference>
<evidence type="ECO:0000313" key="3">
    <source>
        <dbReference type="EMBL" id="MSC81895.1"/>
    </source>
</evidence>
<dbReference type="Proteomes" id="UP000477010">
    <property type="component" value="Unassembled WGS sequence"/>
</dbReference>
<dbReference type="Proteomes" id="UP000221015">
    <property type="component" value="Unassembled WGS sequence"/>
</dbReference>
<evidence type="ECO:0000313" key="6">
    <source>
        <dbReference type="Proteomes" id="UP000477010"/>
    </source>
</evidence>
<evidence type="ECO:0000313" key="5">
    <source>
        <dbReference type="Proteomes" id="UP000221015"/>
    </source>
</evidence>
<dbReference type="PANTHER" id="PTHR37829">
    <property type="entry name" value="PHAGE-LIKE ELEMENT PBSX PROTEIN XKDT"/>
    <property type="match status" value="1"/>
</dbReference>
<proteinExistence type="predicted"/>
<gene>
    <name evidence="4" type="ORF">CGS50_004035</name>
    <name evidence="3" type="ORF">GKD85_14000</name>
</gene>
<protein>
    <submittedName>
        <fullName evidence="4">Uncharacterized protein</fullName>
    </submittedName>
</protein>
<evidence type="ECO:0000313" key="4">
    <source>
        <dbReference type="EMBL" id="PLK30787.1"/>
    </source>
</evidence>
<accession>A0A2J4JSH3</accession>
<dbReference type="Pfam" id="PF04865">
    <property type="entry name" value="Baseplate_J"/>
    <property type="match status" value="1"/>
</dbReference>
<dbReference type="AlphaFoldDB" id="A0A2J4JSH3"/>
<dbReference type="InterPro" id="IPR058531">
    <property type="entry name" value="Baseplate_J_M"/>
</dbReference>
<reference evidence="4 5" key="1">
    <citation type="journal article" date="2017" name="Front. Microbiol.">
        <title>New Insights into the Diversity of the Genus Faecalibacterium.</title>
        <authorList>
            <person name="Benevides L."/>
            <person name="Burman S."/>
            <person name="Martin R."/>
            <person name="Robert V."/>
            <person name="Thomas M."/>
            <person name="Miquel S."/>
            <person name="Chain F."/>
            <person name="Sokol H."/>
            <person name="Bermudez-Humaran L.G."/>
            <person name="Morrison M."/>
            <person name="Langella P."/>
            <person name="Azevedo V.A."/>
            <person name="Chatel J.M."/>
            <person name="Soares S."/>
        </authorList>
    </citation>
    <scope>NUCLEOTIDE SEQUENCE [LARGE SCALE GENOMIC DNA]</scope>
    <source>
        <strain evidence="4 5">CNCM I 4542</strain>
    </source>
</reference>
<reference evidence="3 6" key="3">
    <citation type="journal article" date="2019" name="Nat. Med.">
        <title>A library of human gut bacterial isolates paired with longitudinal multiomics data enables mechanistic microbiome research.</title>
        <authorList>
            <person name="Poyet M."/>
            <person name="Groussin M."/>
            <person name="Gibbons S.M."/>
            <person name="Avila-Pacheco J."/>
            <person name="Jiang X."/>
            <person name="Kearney S.M."/>
            <person name="Perrotta A.R."/>
            <person name="Berdy B."/>
            <person name="Zhao S."/>
            <person name="Lieberman T.D."/>
            <person name="Swanson P.K."/>
            <person name="Smith M."/>
            <person name="Roesemann S."/>
            <person name="Alexander J.E."/>
            <person name="Rich S.A."/>
            <person name="Livny J."/>
            <person name="Vlamakis H."/>
            <person name="Clish C."/>
            <person name="Bullock K."/>
            <person name="Deik A."/>
            <person name="Scott J."/>
            <person name="Pierce K.A."/>
            <person name="Xavier R.J."/>
            <person name="Alm E.J."/>
        </authorList>
    </citation>
    <scope>NUCLEOTIDE SEQUENCE [LARGE SCALE GENOMIC DNA]</scope>
    <source>
        <strain evidence="3 6">BIOML-B9</strain>
    </source>
</reference>
<feature type="domain" description="Baseplate J-like central" evidence="2">
    <location>
        <begin position="217"/>
        <end position="288"/>
    </location>
</feature>
<dbReference type="InterPro" id="IPR006949">
    <property type="entry name" value="Barrel_Baseplate_J-like"/>
</dbReference>
<evidence type="ECO:0000259" key="1">
    <source>
        <dbReference type="Pfam" id="PF04865"/>
    </source>
</evidence>
<sequence>MSNIAEFAEIPEYSVTDNMTLEDVNNLVTEIYTRNYKAVNGTTPPLHSADPITLTLKSISELYYMVLQVAEKRTRCALLKTATGAALDNMGLPFGVKRNEATYATVTIRFNLSAEQKTVVMIPQGTRVRTAAGIYFATAAYAQIAIGETYVDVLAQAEVVGASGNDVPIGVVDTLVDAIPYVAAVENVDTSSGGADAESDDSLTRRIWLSPTTYSCAGPRDAYEYWAMSFRSDVENAIAVSPRSQPCTVYIFFMLTGGRMPSEKDMSEMQAYLMNEARRPMTDQVICKAPEEVEYGIDFTYYIGAGNAKGASIVQENVTKAVEEFQQWQRSIGRDISPMELIYRLRVAGVKRVELRQPVYMVVEGGSDLEKATVQIPKLSGTPTIIYGGVEDD</sequence>
<dbReference type="InterPro" id="IPR052399">
    <property type="entry name" value="Phage_Baseplate_Assmbl_Protein"/>
</dbReference>
<dbReference type="PANTHER" id="PTHR37829:SF3">
    <property type="entry name" value="PROTEIN JAYE-RELATED"/>
    <property type="match status" value="1"/>
</dbReference>
<organism evidence="4 5">
    <name type="scientific">Faecalibacterium prausnitzii</name>
    <dbReference type="NCBI Taxonomy" id="853"/>
    <lineage>
        <taxon>Bacteria</taxon>
        <taxon>Bacillati</taxon>
        <taxon>Bacillota</taxon>
        <taxon>Clostridia</taxon>
        <taxon>Eubacteriales</taxon>
        <taxon>Oscillospiraceae</taxon>
        <taxon>Faecalibacterium</taxon>
    </lineage>
</organism>
<dbReference type="EMBL" id="WKQE01000027">
    <property type="protein sequence ID" value="MSC81895.1"/>
    <property type="molecule type" value="Genomic_DNA"/>
</dbReference>
<dbReference type="Pfam" id="PF26078">
    <property type="entry name" value="Baseplate_J_M"/>
    <property type="match status" value="1"/>
</dbReference>
<name>A0A2J4JSH3_9FIRM</name>
<feature type="domain" description="Baseplate protein J-like barrel" evidence="1">
    <location>
        <begin position="108"/>
        <end position="194"/>
    </location>
</feature>
<dbReference type="RefSeq" id="WP_097782174.1">
    <property type="nucleotide sequence ID" value="NZ_JBBNHN010000002.1"/>
</dbReference>